<dbReference type="AlphaFoldDB" id="A0A419I717"/>
<comment type="caution">
    <text evidence="3">The sequence shown here is derived from an EMBL/GenBank/DDBJ whole genome shotgun (WGS) entry which is preliminary data.</text>
</comment>
<evidence type="ECO:0000313" key="3">
    <source>
        <dbReference type="EMBL" id="RJQ87242.1"/>
    </source>
</evidence>
<gene>
    <name evidence="3" type="ORF">D5S19_09915</name>
</gene>
<protein>
    <recommendedName>
        <fullName evidence="2">AMIN-like domain-containing protein</fullName>
    </recommendedName>
</protein>
<accession>A0A419I717</accession>
<evidence type="ECO:0000256" key="1">
    <source>
        <dbReference type="SAM" id="MobiDB-lite"/>
    </source>
</evidence>
<dbReference type="EMBL" id="QZFV01000069">
    <property type="protein sequence ID" value="RJQ87242.1"/>
    <property type="molecule type" value="Genomic_DNA"/>
</dbReference>
<keyword evidence="4" id="KW-1185">Reference proteome</keyword>
<dbReference type="RefSeq" id="WP_120023051.1">
    <property type="nucleotide sequence ID" value="NZ_QZFV01000069.1"/>
</dbReference>
<sequence>MRRIPTAFTRRVGVARRVRPERRRHGRAEQQPTVAPPTIAGSAPQTPAGPPAATHLDRTVNHRPAPPSVRGCPATGRGAGEKEAPGSANYALYLVRVGRHDCYDHVNFSINGPAAIGYSVRCFPPVTADASGKPLPVGGAAMLQVVVRHPEQGADTCGHQAGRTLAATGGHLYPAAQLAGRPSLRGALRRVLRGAVHVRGRHPRETPFRVLTLLDEANQVGLVVPDIAH</sequence>
<organism evidence="3 4">
    <name type="scientific">Amycolatopsis panacis</name>
    <dbReference type="NCBI Taxonomy" id="2340917"/>
    <lineage>
        <taxon>Bacteria</taxon>
        <taxon>Bacillati</taxon>
        <taxon>Actinomycetota</taxon>
        <taxon>Actinomycetes</taxon>
        <taxon>Pseudonocardiales</taxon>
        <taxon>Pseudonocardiaceae</taxon>
        <taxon>Amycolatopsis</taxon>
    </lineage>
</organism>
<dbReference type="OrthoDB" id="3393679at2"/>
<feature type="compositionally biased region" description="Low complexity" evidence="1">
    <location>
        <begin position="40"/>
        <end position="54"/>
    </location>
</feature>
<dbReference type="Pfam" id="PF24837">
    <property type="entry name" value="AMIN-like"/>
    <property type="match status" value="1"/>
</dbReference>
<dbReference type="Proteomes" id="UP000285112">
    <property type="component" value="Unassembled WGS sequence"/>
</dbReference>
<feature type="domain" description="AMIN-like" evidence="2">
    <location>
        <begin position="92"/>
        <end position="160"/>
    </location>
</feature>
<name>A0A419I717_9PSEU</name>
<evidence type="ECO:0000313" key="4">
    <source>
        <dbReference type="Proteomes" id="UP000285112"/>
    </source>
</evidence>
<reference evidence="3 4" key="1">
    <citation type="submission" date="2018-09" db="EMBL/GenBank/DDBJ databases">
        <title>YIM PH 21725 draft genome.</title>
        <authorList>
            <person name="Miao C."/>
        </authorList>
    </citation>
    <scope>NUCLEOTIDE SEQUENCE [LARGE SCALE GENOMIC DNA]</scope>
    <source>
        <strain evidence="4">YIM PH21725</strain>
    </source>
</reference>
<proteinExistence type="predicted"/>
<evidence type="ECO:0000259" key="2">
    <source>
        <dbReference type="Pfam" id="PF24837"/>
    </source>
</evidence>
<feature type="compositionally biased region" description="Basic residues" evidence="1">
    <location>
        <begin position="13"/>
        <end position="26"/>
    </location>
</feature>
<feature type="region of interest" description="Disordered" evidence="1">
    <location>
        <begin position="1"/>
        <end position="84"/>
    </location>
</feature>
<dbReference type="InterPro" id="IPR056303">
    <property type="entry name" value="AMIN-like"/>
</dbReference>